<dbReference type="eggNOG" id="COG0629">
    <property type="taxonomic scope" value="Bacteria"/>
</dbReference>
<dbReference type="CDD" id="cd04496">
    <property type="entry name" value="SSB_OBF"/>
    <property type="match status" value="1"/>
</dbReference>
<evidence type="ECO:0000256" key="4">
    <source>
        <dbReference type="SAM" id="MobiDB-lite"/>
    </source>
</evidence>
<name>C6VVF4_DYAFD</name>
<dbReference type="Pfam" id="PF00436">
    <property type="entry name" value="SSB"/>
    <property type="match status" value="1"/>
</dbReference>
<keyword evidence="6" id="KW-1185">Reference proteome</keyword>
<dbReference type="InterPro" id="IPR000424">
    <property type="entry name" value="Primosome_PriB/ssb"/>
</dbReference>
<organism evidence="5 6">
    <name type="scientific">Dyadobacter fermentans (strain ATCC 700827 / DSM 18053 / CIP 107007 / KCTC 52180 / NS114)</name>
    <dbReference type="NCBI Taxonomy" id="471854"/>
    <lineage>
        <taxon>Bacteria</taxon>
        <taxon>Pseudomonadati</taxon>
        <taxon>Bacteroidota</taxon>
        <taxon>Cytophagia</taxon>
        <taxon>Cytophagales</taxon>
        <taxon>Spirosomataceae</taxon>
        <taxon>Dyadobacter</taxon>
    </lineage>
</organism>
<feature type="region of interest" description="Disordered" evidence="4">
    <location>
        <begin position="104"/>
        <end position="123"/>
    </location>
</feature>
<dbReference type="NCBIfam" id="TIGR00621">
    <property type="entry name" value="ssb"/>
    <property type="match status" value="1"/>
</dbReference>
<proteinExistence type="predicted"/>
<reference evidence="5 6" key="1">
    <citation type="journal article" date="2009" name="Stand. Genomic Sci.">
        <title>Complete genome sequence of Dyadobacter fermentans type strain (NS114).</title>
        <authorList>
            <person name="Lang E."/>
            <person name="Lapidus A."/>
            <person name="Chertkov O."/>
            <person name="Brettin T."/>
            <person name="Detter J.C."/>
            <person name="Han C."/>
            <person name="Copeland A."/>
            <person name="Glavina Del Rio T."/>
            <person name="Nolan M."/>
            <person name="Chen F."/>
            <person name="Lucas S."/>
            <person name="Tice H."/>
            <person name="Cheng J.F."/>
            <person name="Land M."/>
            <person name="Hauser L."/>
            <person name="Chang Y.J."/>
            <person name="Jeffries C.D."/>
            <person name="Kopitz M."/>
            <person name="Bruce D."/>
            <person name="Goodwin L."/>
            <person name="Pitluck S."/>
            <person name="Ovchinnikova G."/>
            <person name="Pati A."/>
            <person name="Ivanova N."/>
            <person name="Mavrommatis K."/>
            <person name="Chen A."/>
            <person name="Palaniappan K."/>
            <person name="Chain P."/>
            <person name="Bristow J."/>
            <person name="Eisen J.A."/>
            <person name="Markowitz V."/>
            <person name="Hugenholtz P."/>
            <person name="Goker M."/>
            <person name="Rohde M."/>
            <person name="Kyrpides N.C."/>
            <person name="Klenk H.P."/>
        </authorList>
    </citation>
    <scope>NUCLEOTIDE SEQUENCE [LARGE SCALE GENOMIC DNA]</scope>
    <source>
        <strain evidence="6">ATCC 700827 / DSM 18053 / CIP 107007 / KCTC 52180 / NS114</strain>
    </source>
</reference>
<sequence length="142" mass="15556">MKQIQIIGNLGRDAKIFSSNGSEFISFSVAVNDDYTNANGERIERTDWFNVTTTRLSLLQYLTKGTKVFVQGPIRSKPFTKEDGSTVVDINVSATWVQLLGTPGTAEAAPAQQSRVNPDPEGINQDLMAEMAAQNESDDLPF</sequence>
<evidence type="ECO:0000256" key="1">
    <source>
        <dbReference type="ARBA" id="ARBA00023125"/>
    </source>
</evidence>
<dbReference type="STRING" id="471854.Dfer_5493"/>
<evidence type="ECO:0000256" key="2">
    <source>
        <dbReference type="PIRNR" id="PIRNR002070"/>
    </source>
</evidence>
<gene>
    <name evidence="5" type="ordered locus">Dfer_5493</name>
</gene>
<dbReference type="Proteomes" id="UP000002011">
    <property type="component" value="Chromosome"/>
</dbReference>
<dbReference type="SUPFAM" id="SSF50249">
    <property type="entry name" value="Nucleic acid-binding proteins"/>
    <property type="match status" value="1"/>
</dbReference>
<evidence type="ECO:0000256" key="3">
    <source>
        <dbReference type="RuleBase" id="RU000524"/>
    </source>
</evidence>
<dbReference type="GO" id="GO:0003697">
    <property type="term" value="F:single-stranded DNA binding"/>
    <property type="evidence" value="ECO:0007669"/>
    <property type="project" value="InterPro"/>
</dbReference>
<dbReference type="InterPro" id="IPR012340">
    <property type="entry name" value="NA-bd_OB-fold"/>
</dbReference>
<protein>
    <recommendedName>
        <fullName evidence="2 3">Single-stranded DNA-binding protein</fullName>
    </recommendedName>
</protein>
<evidence type="ECO:0000313" key="6">
    <source>
        <dbReference type="Proteomes" id="UP000002011"/>
    </source>
</evidence>
<dbReference type="GO" id="GO:0006260">
    <property type="term" value="P:DNA replication"/>
    <property type="evidence" value="ECO:0007669"/>
    <property type="project" value="InterPro"/>
</dbReference>
<dbReference type="KEGG" id="dfe:Dfer_5493"/>
<dbReference type="EMBL" id="CP001619">
    <property type="protein sequence ID" value="ACT96684.1"/>
    <property type="molecule type" value="Genomic_DNA"/>
</dbReference>
<keyword evidence="1 2" id="KW-0238">DNA-binding</keyword>
<accession>C6VVF4</accession>
<dbReference type="PIRSF" id="PIRSF002070">
    <property type="entry name" value="SSB"/>
    <property type="match status" value="1"/>
</dbReference>
<dbReference type="OrthoDB" id="957856at2"/>
<dbReference type="PROSITE" id="PS50935">
    <property type="entry name" value="SSB"/>
    <property type="match status" value="1"/>
</dbReference>
<dbReference type="HOGENOM" id="CLU_078758_2_3_10"/>
<dbReference type="Gene3D" id="2.40.50.140">
    <property type="entry name" value="Nucleic acid-binding proteins"/>
    <property type="match status" value="1"/>
</dbReference>
<evidence type="ECO:0000313" key="5">
    <source>
        <dbReference type="EMBL" id="ACT96684.1"/>
    </source>
</evidence>
<dbReference type="InterPro" id="IPR011344">
    <property type="entry name" value="ssDNA-bd"/>
</dbReference>
<dbReference type="AlphaFoldDB" id="C6VVF4"/>
<dbReference type="RefSeq" id="WP_015814924.1">
    <property type="nucleotide sequence ID" value="NC_013037.1"/>
</dbReference>